<evidence type="ECO:0000313" key="3">
    <source>
        <dbReference type="Proteomes" id="UP000250235"/>
    </source>
</evidence>
<gene>
    <name evidence="2" type="ORF">F511_18011</name>
</gene>
<evidence type="ECO:0000313" key="2">
    <source>
        <dbReference type="EMBL" id="KZV56831.1"/>
    </source>
</evidence>
<sequence length="177" mass="20067">MRQSVAQPWARRAAIVRQAMRSDAALLHTPAASLRPTPSPRATNDATTGARAASRASAVMEDRTDGVAYTSHRPSLLSRNNERDSRNRWPKKRPALGSQARRARYDRAHMCARKGEGRRHERRRRGGMQNFDLQSEISRLDTIWHTVLIRSENLALIPLLGSQRWIWITPPGEATEE</sequence>
<dbReference type="AlphaFoldDB" id="A0A2Z7DAN8"/>
<dbReference type="EMBL" id="KQ987769">
    <property type="protein sequence ID" value="KZV56831.1"/>
    <property type="molecule type" value="Genomic_DNA"/>
</dbReference>
<keyword evidence="3" id="KW-1185">Reference proteome</keyword>
<protein>
    <submittedName>
        <fullName evidence="2">Uncharacterized protein</fullName>
    </submittedName>
</protein>
<organism evidence="2 3">
    <name type="scientific">Dorcoceras hygrometricum</name>
    <dbReference type="NCBI Taxonomy" id="472368"/>
    <lineage>
        <taxon>Eukaryota</taxon>
        <taxon>Viridiplantae</taxon>
        <taxon>Streptophyta</taxon>
        <taxon>Embryophyta</taxon>
        <taxon>Tracheophyta</taxon>
        <taxon>Spermatophyta</taxon>
        <taxon>Magnoliopsida</taxon>
        <taxon>eudicotyledons</taxon>
        <taxon>Gunneridae</taxon>
        <taxon>Pentapetalae</taxon>
        <taxon>asterids</taxon>
        <taxon>lamiids</taxon>
        <taxon>Lamiales</taxon>
        <taxon>Gesneriaceae</taxon>
        <taxon>Didymocarpoideae</taxon>
        <taxon>Trichosporeae</taxon>
        <taxon>Loxocarpinae</taxon>
        <taxon>Dorcoceras</taxon>
    </lineage>
</organism>
<name>A0A2Z7DAN8_9LAMI</name>
<evidence type="ECO:0000256" key="1">
    <source>
        <dbReference type="SAM" id="MobiDB-lite"/>
    </source>
</evidence>
<dbReference type="Proteomes" id="UP000250235">
    <property type="component" value="Unassembled WGS sequence"/>
</dbReference>
<feature type="region of interest" description="Disordered" evidence="1">
    <location>
        <begin position="28"/>
        <end position="104"/>
    </location>
</feature>
<proteinExistence type="predicted"/>
<feature type="compositionally biased region" description="Low complexity" evidence="1">
    <location>
        <begin position="46"/>
        <end position="58"/>
    </location>
</feature>
<reference evidence="2 3" key="1">
    <citation type="journal article" date="2015" name="Proc. Natl. Acad. Sci. U.S.A.">
        <title>The resurrection genome of Boea hygrometrica: A blueprint for survival of dehydration.</title>
        <authorList>
            <person name="Xiao L."/>
            <person name="Yang G."/>
            <person name="Zhang L."/>
            <person name="Yang X."/>
            <person name="Zhao S."/>
            <person name="Ji Z."/>
            <person name="Zhou Q."/>
            <person name="Hu M."/>
            <person name="Wang Y."/>
            <person name="Chen M."/>
            <person name="Xu Y."/>
            <person name="Jin H."/>
            <person name="Xiao X."/>
            <person name="Hu G."/>
            <person name="Bao F."/>
            <person name="Hu Y."/>
            <person name="Wan P."/>
            <person name="Li L."/>
            <person name="Deng X."/>
            <person name="Kuang T."/>
            <person name="Xiang C."/>
            <person name="Zhu J.K."/>
            <person name="Oliver M.J."/>
            <person name="He Y."/>
        </authorList>
    </citation>
    <scope>NUCLEOTIDE SEQUENCE [LARGE SCALE GENOMIC DNA]</scope>
    <source>
        <strain evidence="3">cv. XS01</strain>
    </source>
</reference>
<accession>A0A2Z7DAN8</accession>